<dbReference type="Proteomes" id="UP001162131">
    <property type="component" value="Unassembled WGS sequence"/>
</dbReference>
<feature type="region of interest" description="Disordered" evidence="10">
    <location>
        <begin position="1"/>
        <end position="30"/>
    </location>
</feature>
<feature type="domain" description="DEAD-box RNA helicase Q" evidence="13">
    <location>
        <begin position="39"/>
        <end position="67"/>
    </location>
</feature>
<keyword evidence="6" id="KW-0067">ATP-binding</keyword>
<dbReference type="GO" id="GO:0003676">
    <property type="term" value="F:nucleic acid binding"/>
    <property type="evidence" value="ECO:0007669"/>
    <property type="project" value="InterPro"/>
</dbReference>
<organism evidence="14 15">
    <name type="scientific">Blepharisma stoltei</name>
    <dbReference type="NCBI Taxonomy" id="1481888"/>
    <lineage>
        <taxon>Eukaryota</taxon>
        <taxon>Sar</taxon>
        <taxon>Alveolata</taxon>
        <taxon>Ciliophora</taxon>
        <taxon>Postciliodesmatophora</taxon>
        <taxon>Heterotrichea</taxon>
        <taxon>Heterotrichida</taxon>
        <taxon>Blepharismidae</taxon>
        <taxon>Blepharisma</taxon>
    </lineage>
</organism>
<dbReference type="SMART" id="SM00487">
    <property type="entry name" value="DEXDc"/>
    <property type="match status" value="1"/>
</dbReference>
<accession>A0AAU9KBA0</accession>
<evidence type="ECO:0000259" key="11">
    <source>
        <dbReference type="PROSITE" id="PS51192"/>
    </source>
</evidence>
<comment type="subcellular location">
    <subcellularLocation>
        <location evidence="1">Nucleus</location>
    </subcellularLocation>
</comment>
<gene>
    <name evidence="14" type="ORF">BSTOLATCC_MIC57151</name>
</gene>
<proteinExistence type="inferred from homology"/>
<dbReference type="SUPFAM" id="SSF52540">
    <property type="entry name" value="P-loop containing nucleoside triphosphate hydrolases"/>
    <property type="match status" value="1"/>
</dbReference>
<evidence type="ECO:0000256" key="10">
    <source>
        <dbReference type="SAM" id="MobiDB-lite"/>
    </source>
</evidence>
<dbReference type="InterPro" id="IPR014014">
    <property type="entry name" value="RNA_helicase_DEAD_Q_motif"/>
</dbReference>
<dbReference type="InterPro" id="IPR001650">
    <property type="entry name" value="Helicase_C-like"/>
</dbReference>
<evidence type="ECO:0000256" key="2">
    <source>
        <dbReference type="ARBA" id="ARBA00012552"/>
    </source>
</evidence>
<dbReference type="PANTHER" id="PTHR47958">
    <property type="entry name" value="ATP-DEPENDENT RNA HELICASE DBP3"/>
    <property type="match status" value="1"/>
</dbReference>
<feature type="compositionally biased region" description="Acidic residues" evidence="10">
    <location>
        <begin position="1"/>
        <end position="18"/>
    </location>
</feature>
<evidence type="ECO:0000256" key="4">
    <source>
        <dbReference type="ARBA" id="ARBA00022801"/>
    </source>
</evidence>
<evidence type="ECO:0000313" key="14">
    <source>
        <dbReference type="EMBL" id="CAG9332865.1"/>
    </source>
</evidence>
<evidence type="ECO:0000256" key="6">
    <source>
        <dbReference type="ARBA" id="ARBA00022840"/>
    </source>
</evidence>
<dbReference type="GO" id="GO:0003724">
    <property type="term" value="F:RNA helicase activity"/>
    <property type="evidence" value="ECO:0007669"/>
    <property type="project" value="UniProtKB-EC"/>
</dbReference>
<dbReference type="Pfam" id="PF00271">
    <property type="entry name" value="Helicase_C"/>
    <property type="match status" value="1"/>
</dbReference>
<dbReference type="GO" id="GO:0005524">
    <property type="term" value="F:ATP binding"/>
    <property type="evidence" value="ECO:0007669"/>
    <property type="project" value="UniProtKB-KW"/>
</dbReference>
<keyword evidence="7" id="KW-0539">Nucleus</keyword>
<keyword evidence="15" id="KW-1185">Reference proteome</keyword>
<dbReference type="InterPro" id="IPR027417">
    <property type="entry name" value="P-loop_NTPase"/>
</dbReference>
<dbReference type="FunFam" id="3.40.50.300:FF:000111">
    <property type="entry name" value="DEAD-box ATP-dependent RNA helicase"/>
    <property type="match status" value="1"/>
</dbReference>
<dbReference type="Pfam" id="PF00270">
    <property type="entry name" value="DEAD"/>
    <property type="match status" value="1"/>
</dbReference>
<comment type="similarity">
    <text evidence="8">Belongs to the DEAD box helicase family. DECD subfamily.</text>
</comment>
<feature type="domain" description="Helicase ATP-binding" evidence="11">
    <location>
        <begin position="70"/>
        <end position="242"/>
    </location>
</feature>
<dbReference type="GO" id="GO:0016787">
    <property type="term" value="F:hydrolase activity"/>
    <property type="evidence" value="ECO:0007669"/>
    <property type="project" value="UniProtKB-KW"/>
</dbReference>
<sequence length="430" mass="48907">MKGTEEELPDYNESDAEQEEAKGPKTRVKKSGFSGIHSAGFSEFLLKEELINAIHECGFEHPSEVQQEALPQAMNGCDIICQAKSGMGKTAVFVLAVLHQLETPVEPVSVLVLAHVRELAFQIKREFDRFSKRLDGVRTEVFYGGVPLSEQVAALKNPPAIIVGTPGRILALARKGTLKLDKIRYFIMDECDKMLEKLDMRSDVQHIFRMTPHEKQVMMFSATMNKEIRNVFRKFAQNQVEIFIDDETKLTLHGLQQYYVRLSENEKNRRLIDLLDALQFNQVVIFVKSVSRAIELNKILVESSFPSTAIHAGLNQEERINRFKAFKDFNKRVMVATDVFGRGIDIERVNIVVNYDMPQREEKTDARENNASNTYLHRVGRAGRFGTKGLAISFISSDEDTQVLNEIQERFEIAINELPATINISSYMNT</sequence>
<evidence type="ECO:0000256" key="8">
    <source>
        <dbReference type="ARBA" id="ARBA00038213"/>
    </source>
</evidence>
<feature type="domain" description="Helicase C-terminal" evidence="12">
    <location>
        <begin position="254"/>
        <end position="426"/>
    </location>
</feature>
<dbReference type="AlphaFoldDB" id="A0AAU9KBA0"/>
<evidence type="ECO:0000256" key="3">
    <source>
        <dbReference type="ARBA" id="ARBA00022741"/>
    </source>
</evidence>
<dbReference type="PROSITE" id="PS51195">
    <property type="entry name" value="Q_MOTIF"/>
    <property type="match status" value="1"/>
</dbReference>
<keyword evidence="5" id="KW-0347">Helicase</keyword>
<keyword evidence="4" id="KW-0378">Hydrolase</keyword>
<evidence type="ECO:0000259" key="12">
    <source>
        <dbReference type="PROSITE" id="PS51194"/>
    </source>
</evidence>
<keyword evidence="3" id="KW-0547">Nucleotide-binding</keyword>
<evidence type="ECO:0000256" key="7">
    <source>
        <dbReference type="ARBA" id="ARBA00023242"/>
    </source>
</evidence>
<feature type="short sequence motif" description="Q motif" evidence="9">
    <location>
        <begin position="39"/>
        <end position="67"/>
    </location>
</feature>
<evidence type="ECO:0000259" key="13">
    <source>
        <dbReference type="PROSITE" id="PS51195"/>
    </source>
</evidence>
<evidence type="ECO:0000256" key="5">
    <source>
        <dbReference type="ARBA" id="ARBA00022806"/>
    </source>
</evidence>
<comment type="caution">
    <text evidence="14">The sequence shown here is derived from an EMBL/GenBank/DDBJ whole genome shotgun (WGS) entry which is preliminary data.</text>
</comment>
<dbReference type="InterPro" id="IPR014001">
    <property type="entry name" value="Helicase_ATP-bd"/>
</dbReference>
<dbReference type="CDD" id="cd18787">
    <property type="entry name" value="SF2_C_DEAD"/>
    <property type="match status" value="1"/>
</dbReference>
<reference evidence="14" key="1">
    <citation type="submission" date="2021-09" db="EMBL/GenBank/DDBJ databases">
        <authorList>
            <consortium name="AG Swart"/>
            <person name="Singh M."/>
            <person name="Singh A."/>
            <person name="Seah K."/>
            <person name="Emmerich C."/>
        </authorList>
    </citation>
    <scope>NUCLEOTIDE SEQUENCE</scope>
    <source>
        <strain evidence="14">ATCC30299</strain>
    </source>
</reference>
<dbReference type="InterPro" id="IPR011545">
    <property type="entry name" value="DEAD/DEAH_box_helicase_dom"/>
</dbReference>
<dbReference type="Gene3D" id="3.40.50.300">
    <property type="entry name" value="P-loop containing nucleotide triphosphate hydrolases"/>
    <property type="match status" value="2"/>
</dbReference>
<evidence type="ECO:0000313" key="15">
    <source>
        <dbReference type="Proteomes" id="UP001162131"/>
    </source>
</evidence>
<evidence type="ECO:0000256" key="1">
    <source>
        <dbReference type="ARBA" id="ARBA00004123"/>
    </source>
</evidence>
<dbReference type="EC" id="3.6.4.13" evidence="2"/>
<protein>
    <recommendedName>
        <fullName evidence="2">RNA helicase</fullName>
        <ecNumber evidence="2">3.6.4.13</ecNumber>
    </recommendedName>
</protein>
<dbReference type="PROSITE" id="PS51194">
    <property type="entry name" value="HELICASE_CTER"/>
    <property type="match status" value="1"/>
</dbReference>
<name>A0AAU9KBA0_9CILI</name>
<dbReference type="SMART" id="SM00490">
    <property type="entry name" value="HELICc"/>
    <property type="match status" value="1"/>
</dbReference>
<dbReference type="CDD" id="cd17950">
    <property type="entry name" value="DEADc_DDX39"/>
    <property type="match status" value="1"/>
</dbReference>
<evidence type="ECO:0000256" key="9">
    <source>
        <dbReference type="PROSITE-ProRule" id="PRU00552"/>
    </source>
</evidence>
<dbReference type="EMBL" id="CAJZBQ010000055">
    <property type="protein sequence ID" value="CAG9332865.1"/>
    <property type="molecule type" value="Genomic_DNA"/>
</dbReference>
<dbReference type="GO" id="GO:0005634">
    <property type="term" value="C:nucleus"/>
    <property type="evidence" value="ECO:0007669"/>
    <property type="project" value="UniProtKB-SubCell"/>
</dbReference>
<dbReference type="PROSITE" id="PS51192">
    <property type="entry name" value="HELICASE_ATP_BIND_1"/>
    <property type="match status" value="1"/>
</dbReference>